<sequence>MSSCEVFVLESKNSIFNYKNEKEYFLPKETSIKKLIGEEKWNKLVEICRKNSIDGNFENYMPWYLSANLTRPDLVDDECVTMDEYLLSKARKKSMKIFGLETMAMSSLNKIPLEAQIEELENIMANFDEIKSAETKLIDAYNSGKVDALYMIINRRQDENKKKVSEKRYREILVDERNTGWLPAVEKHINGSAAFIAVGVAHLTGDNGIIENLKKRGYKLTEISKPARGSRGK</sequence>
<evidence type="ECO:0000313" key="1">
    <source>
        <dbReference type="EMBL" id="OGM04716.1"/>
    </source>
</evidence>
<name>A0A1F7WPG2_9BACT</name>
<gene>
    <name evidence="1" type="ORF">A2008_02130</name>
</gene>
<dbReference type="Pfam" id="PF01963">
    <property type="entry name" value="TraB_PrgY_gumN"/>
    <property type="match status" value="1"/>
</dbReference>
<dbReference type="InterPro" id="IPR002816">
    <property type="entry name" value="TraB/PrgY/GumN_fam"/>
</dbReference>
<dbReference type="InterPro" id="IPR047111">
    <property type="entry name" value="YbaP-like"/>
</dbReference>
<proteinExistence type="predicted"/>
<accession>A0A1F7WPG2</accession>
<evidence type="ECO:0000313" key="2">
    <source>
        <dbReference type="Proteomes" id="UP000178735"/>
    </source>
</evidence>
<reference evidence="1 2" key="1">
    <citation type="journal article" date="2016" name="Nat. Commun.">
        <title>Thousands of microbial genomes shed light on interconnected biogeochemical processes in an aquifer system.</title>
        <authorList>
            <person name="Anantharaman K."/>
            <person name="Brown C.T."/>
            <person name="Hug L.A."/>
            <person name="Sharon I."/>
            <person name="Castelle C.J."/>
            <person name="Probst A.J."/>
            <person name="Thomas B.C."/>
            <person name="Singh A."/>
            <person name="Wilkins M.J."/>
            <person name="Karaoz U."/>
            <person name="Brodie E.L."/>
            <person name="Williams K.H."/>
            <person name="Hubbard S.S."/>
            <person name="Banfield J.F."/>
        </authorList>
    </citation>
    <scope>NUCLEOTIDE SEQUENCE [LARGE SCALE GENOMIC DNA]</scope>
</reference>
<dbReference type="PANTHER" id="PTHR40590:SF1">
    <property type="entry name" value="CYTOPLASMIC PROTEIN"/>
    <property type="match status" value="1"/>
</dbReference>
<comment type="caution">
    <text evidence="1">The sequence shown here is derived from an EMBL/GenBank/DDBJ whole genome shotgun (WGS) entry which is preliminary data.</text>
</comment>
<dbReference type="STRING" id="1817813.A2008_02130"/>
<dbReference type="AlphaFoldDB" id="A0A1F7WPG2"/>
<organism evidence="1 2">
    <name type="scientific">Candidatus Wallbacteria bacterium GWC2_49_35</name>
    <dbReference type="NCBI Taxonomy" id="1817813"/>
    <lineage>
        <taxon>Bacteria</taxon>
        <taxon>Candidatus Walliibacteriota</taxon>
    </lineage>
</organism>
<protein>
    <recommendedName>
        <fullName evidence="3">TraB/GumN family protein</fullName>
    </recommendedName>
</protein>
<dbReference type="Proteomes" id="UP000178735">
    <property type="component" value="Unassembled WGS sequence"/>
</dbReference>
<dbReference type="CDD" id="cd14789">
    <property type="entry name" value="Tiki"/>
    <property type="match status" value="1"/>
</dbReference>
<evidence type="ECO:0008006" key="3">
    <source>
        <dbReference type="Google" id="ProtNLM"/>
    </source>
</evidence>
<dbReference type="PANTHER" id="PTHR40590">
    <property type="entry name" value="CYTOPLASMIC PROTEIN-RELATED"/>
    <property type="match status" value="1"/>
</dbReference>
<dbReference type="EMBL" id="MGFH01000137">
    <property type="protein sequence ID" value="OGM04716.1"/>
    <property type="molecule type" value="Genomic_DNA"/>
</dbReference>